<accession>X1LE01</accession>
<proteinExistence type="predicted"/>
<evidence type="ECO:0008006" key="2">
    <source>
        <dbReference type="Google" id="ProtNLM"/>
    </source>
</evidence>
<gene>
    <name evidence="1" type="ORF">S06H3_06365</name>
</gene>
<sequence>MVEKSRNSITLTKIYKDAIMDLVDSGMYIDLQDAMREALRDLFKKHDLHPFKTTKPEDCPEP</sequence>
<dbReference type="EMBL" id="BARV01002469">
    <property type="protein sequence ID" value="GAH92373.1"/>
    <property type="molecule type" value="Genomic_DNA"/>
</dbReference>
<dbReference type="AlphaFoldDB" id="X1LE01"/>
<evidence type="ECO:0000313" key="1">
    <source>
        <dbReference type="EMBL" id="GAH92373.1"/>
    </source>
</evidence>
<organism evidence="1">
    <name type="scientific">marine sediment metagenome</name>
    <dbReference type="NCBI Taxonomy" id="412755"/>
    <lineage>
        <taxon>unclassified sequences</taxon>
        <taxon>metagenomes</taxon>
        <taxon>ecological metagenomes</taxon>
    </lineage>
</organism>
<comment type="caution">
    <text evidence="1">The sequence shown here is derived from an EMBL/GenBank/DDBJ whole genome shotgun (WGS) entry which is preliminary data.</text>
</comment>
<protein>
    <recommendedName>
        <fullName evidence="2">Ribbon-helix-helix protein CopG domain-containing protein</fullName>
    </recommendedName>
</protein>
<reference evidence="1" key="1">
    <citation type="journal article" date="2014" name="Front. Microbiol.">
        <title>High frequency of phylogenetically diverse reductive dehalogenase-homologous genes in deep subseafloor sedimentary metagenomes.</title>
        <authorList>
            <person name="Kawai M."/>
            <person name="Futagami T."/>
            <person name="Toyoda A."/>
            <person name="Takaki Y."/>
            <person name="Nishi S."/>
            <person name="Hori S."/>
            <person name="Arai W."/>
            <person name="Tsubouchi T."/>
            <person name="Morono Y."/>
            <person name="Uchiyama I."/>
            <person name="Ito T."/>
            <person name="Fujiyama A."/>
            <person name="Inagaki F."/>
            <person name="Takami H."/>
        </authorList>
    </citation>
    <scope>NUCLEOTIDE SEQUENCE</scope>
    <source>
        <strain evidence="1">Expedition CK06-06</strain>
    </source>
</reference>
<name>X1LE01_9ZZZZ</name>